<reference evidence="2 3" key="1">
    <citation type="submission" date="2021-05" db="EMBL/GenBank/DDBJ databases">
        <title>Genome Assembly of Synthetic Allotetraploid Brassica napus Reveals Homoeologous Exchanges between Subgenomes.</title>
        <authorList>
            <person name="Davis J.T."/>
        </authorList>
    </citation>
    <scope>NUCLEOTIDE SEQUENCE [LARGE SCALE GENOMIC DNA]</scope>
    <source>
        <strain evidence="3">cv. Da-Ae</strain>
        <tissue evidence="2">Seedling</tissue>
    </source>
</reference>
<dbReference type="PANTHER" id="PTHR44259:SF89">
    <property type="entry name" value="DUF295 DOMAIN-CONTAINING PROTEIN-RELATED"/>
    <property type="match status" value="1"/>
</dbReference>
<dbReference type="InterPro" id="IPR005174">
    <property type="entry name" value="KIB1-4_b-propeller"/>
</dbReference>
<name>A0ABQ8CFS3_BRANA</name>
<comment type="caution">
    <text evidence="2">The sequence shown here is derived from an EMBL/GenBank/DDBJ whole genome shotgun (WGS) entry which is preliminary data.</text>
</comment>
<protein>
    <recommendedName>
        <fullName evidence="1">KIB1-4 beta-propeller domain-containing protein</fullName>
    </recommendedName>
</protein>
<gene>
    <name evidence="2" type="ORF">HID58_030359</name>
</gene>
<sequence length="607" mass="69189">MELIYKSRSVRTFSSSTTGPCTPMCMIMSPSPNGNVGEALLFDVDSCELVRSPEKAFPKEFYNATLVGTSRGWGMFSNRLDRSAKDQRFNLLAPGGNYLCSWDHDFTKDKKPKFHELVLHNLPSMPREQQQRLDSNCREDHWVESPSGESFLVKWFSEYTPEGCKAPMVMVFREEDTKDGRKNMHYTDDIGDMCIFISKSEDFCLKASSCRGLNPNSIFLNGRLFVSLNMSKFSCRLYEYPEDTPYTIPYSPYWLPPRSMSVRSFSSSMTGPYMLRSLKVNPSPGGVNIGKVLVFDPAKEELLELTDKAIPEEIIMTKATGASKGWGFFSDPQDSCILITDVMNPWSCKSNPKIFTLPPLTPLPSCQTDVIWSVAMSSCPDDDQDWVVGIKSLGDQLSFCRPRRDLRWTKITTPPDFFPTSNLMYSKKDRKFYLTGPGGHHLLSYDLHFKKSDKPEFHELEFRNFPESFKYDSEQSELFPSSCRTERLVESASGDERFLVKWYAKGCLDSRKISYETQRIMVFREEETTDGRFMCYTDDIGDMCIFVSKGEAFCIPASSFPGLKPNSIYFIGFGVYDLTTRTSSSFQPPTGALIYPWAPYWFPPSSS</sequence>
<dbReference type="PANTHER" id="PTHR44259">
    <property type="entry name" value="OS07G0183000 PROTEIN-RELATED"/>
    <property type="match status" value="1"/>
</dbReference>
<organism evidence="2 3">
    <name type="scientific">Brassica napus</name>
    <name type="common">Rape</name>
    <dbReference type="NCBI Taxonomy" id="3708"/>
    <lineage>
        <taxon>Eukaryota</taxon>
        <taxon>Viridiplantae</taxon>
        <taxon>Streptophyta</taxon>
        <taxon>Embryophyta</taxon>
        <taxon>Tracheophyta</taxon>
        <taxon>Spermatophyta</taxon>
        <taxon>Magnoliopsida</taxon>
        <taxon>eudicotyledons</taxon>
        <taxon>Gunneridae</taxon>
        <taxon>Pentapetalae</taxon>
        <taxon>rosids</taxon>
        <taxon>malvids</taxon>
        <taxon>Brassicales</taxon>
        <taxon>Brassicaceae</taxon>
        <taxon>Brassiceae</taxon>
        <taxon>Brassica</taxon>
    </lineage>
</organism>
<dbReference type="Proteomes" id="UP000824890">
    <property type="component" value="Unassembled WGS sequence"/>
</dbReference>
<evidence type="ECO:0000313" key="2">
    <source>
        <dbReference type="EMBL" id="KAH0915913.1"/>
    </source>
</evidence>
<evidence type="ECO:0000259" key="1">
    <source>
        <dbReference type="Pfam" id="PF03478"/>
    </source>
</evidence>
<feature type="domain" description="KIB1-4 beta-propeller" evidence="1">
    <location>
        <begin position="309"/>
        <end position="577"/>
    </location>
</feature>
<dbReference type="InterPro" id="IPR050942">
    <property type="entry name" value="F-box_BR-signaling"/>
</dbReference>
<dbReference type="EMBL" id="JAGKQM010000008">
    <property type="protein sequence ID" value="KAH0915913.1"/>
    <property type="molecule type" value="Genomic_DNA"/>
</dbReference>
<proteinExistence type="predicted"/>
<accession>A0ABQ8CFS3</accession>
<feature type="domain" description="KIB1-4 beta-propeller" evidence="1">
    <location>
        <begin position="104"/>
        <end position="221"/>
    </location>
</feature>
<dbReference type="Pfam" id="PF03478">
    <property type="entry name" value="Beta-prop_KIB1-4"/>
    <property type="match status" value="2"/>
</dbReference>
<keyword evidence="3" id="KW-1185">Reference proteome</keyword>
<evidence type="ECO:0000313" key="3">
    <source>
        <dbReference type="Proteomes" id="UP000824890"/>
    </source>
</evidence>